<gene>
    <name evidence="2" type="ORF">GS399_04070</name>
</gene>
<comment type="caution">
    <text evidence="2">The sequence shown here is derived from an EMBL/GenBank/DDBJ whole genome shotgun (WGS) entry which is preliminary data.</text>
</comment>
<sequence>MKLIRYLFIVLFSSLSFVCVGQQGEEQDVGKTIDRFLSYLSFADTASWQIDRLSDVFTEDGKLVANFGRKPLVFTVSQYIESVRRNVKSGQVQTSAETELARKTDVFGKIAQVLSTYELTITGKDGKVVRRGINAIQLIKQDGKWLIASLIWDRENDTLKLPQKYLRGAD</sequence>
<accession>A0A7K1Y6D8</accession>
<reference evidence="2 3" key="1">
    <citation type="submission" date="2019-11" db="EMBL/GenBank/DDBJ databases">
        <title>Pedobacter sp. HMF7647 Genome sequencing and assembly.</title>
        <authorList>
            <person name="Kang H."/>
            <person name="Kim H."/>
            <person name="Joh K."/>
        </authorList>
    </citation>
    <scope>NUCLEOTIDE SEQUENCE [LARGE SCALE GENOMIC DNA]</scope>
    <source>
        <strain evidence="2 3">HMF7647</strain>
    </source>
</reference>
<dbReference type="RefSeq" id="WP_160843318.1">
    <property type="nucleotide sequence ID" value="NZ_WVHT01000002.1"/>
</dbReference>
<organism evidence="2 3">
    <name type="scientific">Hufsiella arboris</name>
    <dbReference type="NCBI Taxonomy" id="2695275"/>
    <lineage>
        <taxon>Bacteria</taxon>
        <taxon>Pseudomonadati</taxon>
        <taxon>Bacteroidota</taxon>
        <taxon>Sphingobacteriia</taxon>
        <taxon>Sphingobacteriales</taxon>
        <taxon>Sphingobacteriaceae</taxon>
        <taxon>Hufsiella</taxon>
    </lineage>
</organism>
<evidence type="ECO:0000313" key="3">
    <source>
        <dbReference type="Proteomes" id="UP000466586"/>
    </source>
</evidence>
<dbReference type="AlphaFoldDB" id="A0A7K1Y6D8"/>
<protein>
    <submittedName>
        <fullName evidence="2">DUF4440 domain-containing protein</fullName>
    </submittedName>
</protein>
<keyword evidence="3" id="KW-1185">Reference proteome</keyword>
<feature type="signal peptide" evidence="1">
    <location>
        <begin position="1"/>
        <end position="18"/>
    </location>
</feature>
<dbReference type="SUPFAM" id="SSF54427">
    <property type="entry name" value="NTF2-like"/>
    <property type="match status" value="1"/>
</dbReference>
<dbReference type="EMBL" id="WVHT01000002">
    <property type="protein sequence ID" value="MXV50135.1"/>
    <property type="molecule type" value="Genomic_DNA"/>
</dbReference>
<evidence type="ECO:0000313" key="2">
    <source>
        <dbReference type="EMBL" id="MXV50135.1"/>
    </source>
</evidence>
<dbReference type="InterPro" id="IPR032710">
    <property type="entry name" value="NTF2-like_dom_sf"/>
</dbReference>
<name>A0A7K1Y6D8_9SPHI</name>
<dbReference type="Proteomes" id="UP000466586">
    <property type="component" value="Unassembled WGS sequence"/>
</dbReference>
<keyword evidence="1" id="KW-0732">Signal</keyword>
<evidence type="ECO:0000256" key="1">
    <source>
        <dbReference type="SAM" id="SignalP"/>
    </source>
</evidence>
<proteinExistence type="predicted"/>
<feature type="chain" id="PRO_5029868317" evidence="1">
    <location>
        <begin position="19"/>
        <end position="170"/>
    </location>
</feature>
<dbReference type="Gene3D" id="3.10.450.50">
    <property type="match status" value="1"/>
</dbReference>